<comment type="caution">
    <text evidence="2">The sequence shown here is derived from an EMBL/GenBank/DDBJ whole genome shotgun (WGS) entry which is preliminary data.</text>
</comment>
<sequence>MLDDSIKAGLTLSVVAGSDVTADGRGGSGSGRWVSRRQVQSVPAASGCVPRAPEGTQRGTHRPGQAARRERAPGPAAGRRRFARGRECTILH</sequence>
<protein>
    <submittedName>
        <fullName evidence="2">Uncharacterized protein</fullName>
    </submittedName>
</protein>
<proteinExistence type="predicted"/>
<gene>
    <name evidence="2" type="ORF">AV530_017498</name>
</gene>
<dbReference type="AlphaFoldDB" id="A0A1V4JGF6"/>
<evidence type="ECO:0000313" key="2">
    <source>
        <dbReference type="EMBL" id="OPJ71269.1"/>
    </source>
</evidence>
<feature type="region of interest" description="Disordered" evidence="1">
    <location>
        <begin position="19"/>
        <end position="92"/>
    </location>
</feature>
<evidence type="ECO:0000313" key="3">
    <source>
        <dbReference type="Proteomes" id="UP000190648"/>
    </source>
</evidence>
<reference evidence="2 3" key="1">
    <citation type="submission" date="2016-02" db="EMBL/GenBank/DDBJ databases">
        <title>Band-tailed pigeon sequencing and assembly.</title>
        <authorList>
            <person name="Soares A.E."/>
            <person name="Novak B.J."/>
            <person name="Rice E.S."/>
            <person name="O'Connell B."/>
            <person name="Chang D."/>
            <person name="Weber S."/>
            <person name="Shapiro B."/>
        </authorList>
    </citation>
    <scope>NUCLEOTIDE SEQUENCE [LARGE SCALE GENOMIC DNA]</scope>
    <source>
        <strain evidence="2">BTP2013</strain>
        <tissue evidence="2">Blood</tissue>
    </source>
</reference>
<dbReference type="EMBL" id="LSYS01007721">
    <property type="protein sequence ID" value="OPJ71269.1"/>
    <property type="molecule type" value="Genomic_DNA"/>
</dbReference>
<dbReference type="Proteomes" id="UP000190648">
    <property type="component" value="Unassembled WGS sequence"/>
</dbReference>
<keyword evidence="3" id="KW-1185">Reference proteome</keyword>
<evidence type="ECO:0000256" key="1">
    <source>
        <dbReference type="SAM" id="MobiDB-lite"/>
    </source>
</evidence>
<organism evidence="2 3">
    <name type="scientific">Patagioenas fasciata monilis</name>
    <dbReference type="NCBI Taxonomy" id="372326"/>
    <lineage>
        <taxon>Eukaryota</taxon>
        <taxon>Metazoa</taxon>
        <taxon>Chordata</taxon>
        <taxon>Craniata</taxon>
        <taxon>Vertebrata</taxon>
        <taxon>Euteleostomi</taxon>
        <taxon>Archelosauria</taxon>
        <taxon>Archosauria</taxon>
        <taxon>Dinosauria</taxon>
        <taxon>Saurischia</taxon>
        <taxon>Theropoda</taxon>
        <taxon>Coelurosauria</taxon>
        <taxon>Aves</taxon>
        <taxon>Neognathae</taxon>
        <taxon>Neoaves</taxon>
        <taxon>Columbimorphae</taxon>
        <taxon>Columbiformes</taxon>
        <taxon>Columbidae</taxon>
        <taxon>Patagioenas</taxon>
    </lineage>
</organism>
<name>A0A1V4JGF6_PATFA</name>
<accession>A0A1V4JGF6</accession>